<dbReference type="AlphaFoldDB" id="A0AAE4NT61"/>
<keyword evidence="3 6" id="KW-0812">Transmembrane</keyword>
<evidence type="ECO:0000256" key="6">
    <source>
        <dbReference type="SAM" id="Phobius"/>
    </source>
</evidence>
<organism evidence="9 10">
    <name type="scientific">Thermococcus waiotapuensis</name>
    <dbReference type="NCBI Taxonomy" id="90909"/>
    <lineage>
        <taxon>Archaea</taxon>
        <taxon>Methanobacteriati</taxon>
        <taxon>Methanobacteriota</taxon>
        <taxon>Thermococci</taxon>
        <taxon>Thermococcales</taxon>
        <taxon>Thermococcaceae</taxon>
        <taxon>Thermococcus</taxon>
    </lineage>
</organism>
<evidence type="ECO:0000313" key="10">
    <source>
        <dbReference type="Proteomes" id="UP001245683"/>
    </source>
</evidence>
<feature type="transmembrane region" description="Helical" evidence="6">
    <location>
        <begin position="286"/>
        <end position="308"/>
    </location>
</feature>
<dbReference type="Pfam" id="PF00662">
    <property type="entry name" value="Proton_antipo_N"/>
    <property type="match status" value="1"/>
</dbReference>
<dbReference type="PRINTS" id="PR01434">
    <property type="entry name" value="NADHDHGNASE5"/>
</dbReference>
<feature type="transmembrane region" description="Helical" evidence="6">
    <location>
        <begin position="419"/>
        <end position="438"/>
    </location>
</feature>
<proteinExistence type="predicted"/>
<evidence type="ECO:0000259" key="8">
    <source>
        <dbReference type="Pfam" id="PF00662"/>
    </source>
</evidence>
<dbReference type="Proteomes" id="UP001245683">
    <property type="component" value="Unassembled WGS sequence"/>
</dbReference>
<dbReference type="PANTHER" id="PTHR42703">
    <property type="entry name" value="NADH DEHYDROGENASE"/>
    <property type="match status" value="1"/>
</dbReference>
<feature type="transmembrane region" description="Helical" evidence="6">
    <location>
        <begin position="79"/>
        <end position="98"/>
    </location>
</feature>
<feature type="domain" description="NADH:quinone oxidoreductase/Mrp antiporter transmembrane" evidence="7">
    <location>
        <begin position="130"/>
        <end position="430"/>
    </location>
</feature>
<sequence length="526" mass="56997">MEIGIVPVIPLGFAFFLPLLGHSVKSRKIIELYALTASLLTAYASWELLLMVYSSEEPLVYFTGNWPAPVGITLEVDRLSSLIIFTASVLFVLAIVYSIGYMERENGVHYYYTALLGLESGIVGALMTGDAFNIFVMFEVIGASSYFLVGFIRRDEKAVEAAFKYGIVGAIATSLYFLAMGFLYSSFGTLNLADLSARFHGTPFPVTVKPFGDPKLALAVFFALTISMVVVKSANFPGHFWLPDAHPAAPSPVSALLSGLVVAVPIYVLARYLYTVFPPEGEIKGLISAILLVLGASSAFLGSTMMLVQRDIKRLVAYSTIMHTGYMFMGLGVLSFTGLMAVTYHIVNHALAKALLFLAAGSFIHASGTKDFEKMAGIGRSMPFTTFAFVVATLSLVGVPPLNAFFSKMLIYDALVERSLALGAVVITTSAVAAWAYFKALLYLWRGKPSEGHHNGHEHHHEEPHGHENPYMAAVMVAMALTVIVVGILSPILIDKLAIPAAAQAMDYQSYIDAVRKLAEPVLSRT</sequence>
<feature type="transmembrane region" description="Helical" evidence="6">
    <location>
        <begin position="110"/>
        <end position="128"/>
    </location>
</feature>
<comment type="subcellular location">
    <subcellularLocation>
        <location evidence="1">Cell membrane</location>
        <topology evidence="1">Multi-pass membrane protein</topology>
    </subcellularLocation>
</comment>
<feature type="transmembrane region" description="Helical" evidence="6">
    <location>
        <begin position="315"/>
        <end position="340"/>
    </location>
</feature>
<feature type="transmembrane region" description="Helical" evidence="6">
    <location>
        <begin position="32"/>
        <end position="53"/>
    </location>
</feature>
<reference evidence="9 10" key="1">
    <citation type="submission" date="2023-08" db="EMBL/GenBank/DDBJ databases">
        <title>Draft genome sequence of Thermococcus waiotapuensis WT1T, a thermophilic sulphur-dependent archaeon from order Thermococcales.</title>
        <authorList>
            <person name="Manners S.H."/>
            <person name="Carere C.R."/>
            <person name="Dhami M.K."/>
            <person name="Dobson R.C.J."/>
            <person name="Stott M.B."/>
        </authorList>
    </citation>
    <scope>NUCLEOTIDE SEQUENCE [LARGE SCALE GENOMIC DNA]</scope>
    <source>
        <strain evidence="9 10">WT1</strain>
    </source>
</reference>
<feature type="transmembrane region" description="Helical" evidence="6">
    <location>
        <begin position="216"/>
        <end position="234"/>
    </location>
</feature>
<feature type="transmembrane region" description="Helical" evidence="6">
    <location>
        <begin position="134"/>
        <end position="153"/>
    </location>
</feature>
<evidence type="ECO:0000313" key="9">
    <source>
        <dbReference type="EMBL" id="MDV3103873.1"/>
    </source>
</evidence>
<name>A0AAE4NT61_9EURY</name>
<feature type="transmembrane region" description="Helical" evidence="6">
    <location>
        <begin position="6"/>
        <end position="25"/>
    </location>
</feature>
<dbReference type="InterPro" id="IPR001516">
    <property type="entry name" value="Proton_antipo_N"/>
</dbReference>
<evidence type="ECO:0000256" key="2">
    <source>
        <dbReference type="ARBA" id="ARBA00022475"/>
    </source>
</evidence>
<evidence type="ECO:0000256" key="5">
    <source>
        <dbReference type="ARBA" id="ARBA00023136"/>
    </source>
</evidence>
<dbReference type="InterPro" id="IPR050586">
    <property type="entry name" value="CPA3_Na-H_Antiporter_D"/>
</dbReference>
<evidence type="ECO:0000259" key="7">
    <source>
        <dbReference type="Pfam" id="PF00361"/>
    </source>
</evidence>
<keyword evidence="2" id="KW-1003">Cell membrane</keyword>
<dbReference type="RefSeq" id="WP_315341346.1">
    <property type="nucleotide sequence ID" value="NZ_JAVDZE010000002.1"/>
</dbReference>
<evidence type="ECO:0000256" key="4">
    <source>
        <dbReference type="ARBA" id="ARBA00022989"/>
    </source>
</evidence>
<dbReference type="PANTHER" id="PTHR42703:SF1">
    <property type="entry name" value="NA(+)_H(+) ANTIPORTER SUBUNIT D1"/>
    <property type="match status" value="1"/>
</dbReference>
<protein>
    <submittedName>
        <fullName evidence="9">Proton-conducting transporter membrane subunit</fullName>
    </submittedName>
</protein>
<comment type="caution">
    <text evidence="9">The sequence shown here is derived from an EMBL/GenBank/DDBJ whole genome shotgun (WGS) entry which is preliminary data.</text>
</comment>
<feature type="transmembrane region" description="Helical" evidence="6">
    <location>
        <begin position="471"/>
        <end position="494"/>
    </location>
</feature>
<feature type="domain" description="NADH-Ubiquinone oxidoreductase (complex I) chain 5 N-terminal" evidence="8">
    <location>
        <begin position="70"/>
        <end position="112"/>
    </location>
</feature>
<dbReference type="GO" id="GO:0005886">
    <property type="term" value="C:plasma membrane"/>
    <property type="evidence" value="ECO:0007669"/>
    <property type="project" value="UniProtKB-SubCell"/>
</dbReference>
<dbReference type="EMBL" id="JAVDZE010000002">
    <property type="protein sequence ID" value="MDV3103873.1"/>
    <property type="molecule type" value="Genomic_DNA"/>
</dbReference>
<evidence type="ECO:0000256" key="3">
    <source>
        <dbReference type="ARBA" id="ARBA00022692"/>
    </source>
</evidence>
<evidence type="ECO:0000256" key="1">
    <source>
        <dbReference type="ARBA" id="ARBA00004651"/>
    </source>
</evidence>
<feature type="transmembrane region" description="Helical" evidence="6">
    <location>
        <begin position="378"/>
        <end position="399"/>
    </location>
</feature>
<dbReference type="Pfam" id="PF00361">
    <property type="entry name" value="Proton_antipo_M"/>
    <property type="match status" value="1"/>
</dbReference>
<dbReference type="InterPro" id="IPR001750">
    <property type="entry name" value="ND/Mrp_TM"/>
</dbReference>
<feature type="transmembrane region" description="Helical" evidence="6">
    <location>
        <begin position="255"/>
        <end position="274"/>
    </location>
</feature>
<accession>A0AAE4NT61</accession>
<keyword evidence="10" id="KW-1185">Reference proteome</keyword>
<gene>
    <name evidence="9" type="ORF">RBI02_04845</name>
</gene>
<keyword evidence="4 6" id="KW-1133">Transmembrane helix</keyword>
<keyword evidence="5 6" id="KW-0472">Membrane</keyword>
<feature type="transmembrane region" description="Helical" evidence="6">
    <location>
        <begin position="165"/>
        <end position="187"/>
    </location>
</feature>